<dbReference type="EMBL" id="CM000832">
    <property type="protein sequence ID" value="EET07729.1"/>
    <property type="molecule type" value="Genomic_DNA"/>
</dbReference>
<dbReference type="HOGENOM" id="CLU_2732298_0_0_4"/>
<sequence length="71" mass="7816">MNAFFIVCVLSGFLEIERTEVLFGDLHHDYGGGNGERRNGRRCETACAHAGRRAAHRPVGRLPGARKSAYS</sequence>
<organism evidence="1">
    <name type="scientific">Burkholderia pseudomallei 1710a</name>
    <dbReference type="NCBI Taxonomy" id="320371"/>
    <lineage>
        <taxon>Bacteria</taxon>
        <taxon>Pseudomonadati</taxon>
        <taxon>Pseudomonadota</taxon>
        <taxon>Betaproteobacteria</taxon>
        <taxon>Burkholderiales</taxon>
        <taxon>Burkholderiaceae</taxon>
        <taxon>Burkholderia</taxon>
        <taxon>pseudomallei group</taxon>
    </lineage>
</organism>
<evidence type="ECO:0000313" key="1">
    <source>
        <dbReference type="EMBL" id="EET07729.1"/>
    </source>
</evidence>
<protein>
    <submittedName>
        <fullName evidence="1">Uncharacterized protein</fullName>
    </submittedName>
</protein>
<gene>
    <name evidence="1" type="ORF">BURPS1710A_3577</name>
</gene>
<accession>A0A0E1W5N3</accession>
<dbReference type="Proteomes" id="UP000001812">
    <property type="component" value="Chromosome I"/>
</dbReference>
<reference evidence="1" key="1">
    <citation type="submission" date="2009-05" db="EMBL/GenBank/DDBJ databases">
        <authorList>
            <person name="Harkins D.M."/>
            <person name="DeShazer D."/>
            <person name="Woods D.E."/>
            <person name="Brinkac L.M."/>
            <person name="Brown K.A."/>
            <person name="Hung G.C."/>
            <person name="Tuanyok A."/>
            <person name="Zhang B."/>
            <person name="Nierman W.C."/>
        </authorList>
    </citation>
    <scope>NUCLEOTIDE SEQUENCE [LARGE SCALE GENOMIC DNA]</scope>
    <source>
        <strain evidence="1">1710a</strain>
    </source>
</reference>
<dbReference type="AlphaFoldDB" id="A0A0E1W5N3"/>
<name>A0A0E1W5N3_BURPE</name>
<proteinExistence type="predicted"/>